<organism evidence="1 2">
    <name type="scientific">Methanobrevibacter arboriphilus</name>
    <dbReference type="NCBI Taxonomy" id="39441"/>
    <lineage>
        <taxon>Archaea</taxon>
        <taxon>Methanobacteriati</taxon>
        <taxon>Methanobacteriota</taxon>
        <taxon>Methanomada group</taxon>
        <taxon>Methanobacteria</taxon>
        <taxon>Methanobacteriales</taxon>
        <taxon>Methanobacteriaceae</taxon>
        <taxon>Methanobrevibacter</taxon>
    </lineage>
</organism>
<evidence type="ECO:0008006" key="3">
    <source>
        <dbReference type="Google" id="ProtNLM"/>
    </source>
</evidence>
<gene>
    <name evidence="1" type="ORF">ISP01_06620</name>
</gene>
<dbReference type="NCBIfam" id="NF011470">
    <property type="entry name" value="PRK14887.1"/>
    <property type="match status" value="1"/>
</dbReference>
<dbReference type="Proteomes" id="UP000658733">
    <property type="component" value="Unassembled WGS sequence"/>
</dbReference>
<name>A0A843ADH0_METAZ</name>
<protein>
    <recommendedName>
        <fullName evidence="3">KEOPS complex subunit Pcc1</fullName>
    </recommendedName>
</protein>
<sequence>MKIDAEIKMEYKNSKDADISLKSLDVENKGYVESNKENNILTFKLESDSLSTFLATADDLIFSEILVEKIIESASSK</sequence>
<dbReference type="AlphaFoldDB" id="A0A843ADH0"/>
<evidence type="ECO:0000313" key="1">
    <source>
        <dbReference type="EMBL" id="MBF4469062.1"/>
    </source>
</evidence>
<dbReference type="RefSeq" id="WP_042703093.1">
    <property type="nucleotide sequence ID" value="NZ_JADIIN010000055.1"/>
</dbReference>
<accession>A0A843ADH0</accession>
<dbReference type="EMBL" id="JADIIN010000055">
    <property type="protein sequence ID" value="MBF4469062.1"/>
    <property type="molecule type" value="Genomic_DNA"/>
</dbReference>
<reference evidence="1" key="1">
    <citation type="submission" date="2020-10" db="EMBL/GenBank/DDBJ databases">
        <title>Dehalococcoides mccartyi of a TCE/Cr reducing biochatode.</title>
        <authorList>
            <person name="Matturro B."/>
        </authorList>
    </citation>
    <scope>NUCLEOTIDE SEQUENCE</scope>
    <source>
        <strain evidence="1">Bin4</strain>
    </source>
</reference>
<comment type="caution">
    <text evidence="1">The sequence shown here is derived from an EMBL/GenBank/DDBJ whole genome shotgun (WGS) entry which is preliminary data.</text>
</comment>
<evidence type="ECO:0000313" key="2">
    <source>
        <dbReference type="Proteomes" id="UP000658733"/>
    </source>
</evidence>
<proteinExistence type="predicted"/>